<dbReference type="InterPro" id="IPR053791">
    <property type="entry name" value="MFS_Tri12-like"/>
</dbReference>
<dbReference type="Gene3D" id="1.20.1250.20">
    <property type="entry name" value="MFS general substrate transporter like domains"/>
    <property type="match status" value="2"/>
</dbReference>
<feature type="transmembrane region" description="Helical" evidence="6">
    <location>
        <begin position="540"/>
        <end position="559"/>
    </location>
</feature>
<dbReference type="InterPro" id="IPR036259">
    <property type="entry name" value="MFS_trans_sf"/>
</dbReference>
<dbReference type="InterPro" id="IPR011701">
    <property type="entry name" value="MFS"/>
</dbReference>
<feature type="transmembrane region" description="Helical" evidence="6">
    <location>
        <begin position="178"/>
        <end position="199"/>
    </location>
</feature>
<feature type="transmembrane region" description="Helical" evidence="6">
    <location>
        <begin position="121"/>
        <end position="140"/>
    </location>
</feature>
<dbReference type="SUPFAM" id="SSF103473">
    <property type="entry name" value="MFS general substrate transporter"/>
    <property type="match status" value="1"/>
</dbReference>
<feature type="transmembrane region" description="Helical" evidence="6">
    <location>
        <begin position="392"/>
        <end position="412"/>
    </location>
</feature>
<dbReference type="EMBL" id="JAWRVE010000013">
    <property type="protein sequence ID" value="KAL1877918.1"/>
    <property type="molecule type" value="Genomic_DNA"/>
</dbReference>
<sequence length="592" mass="63250">MDISKSEGETPAVSHHPNPHASTDRHHDGKQPTIVPIEEEALEDVEHINLSWRSWLVVFITCFAIMAQVFVVVAAGSVIAFIIRELGEAPLAGWIIQGPLLMQSVLSPIVGRLSDVLDRKYLAAVPPLIAFVGAVISAKATSMSMLIGGGILIGTTLSTISIVQAIPSEILPLKYRALANGFSFMGGAIGGLVGGLGAGAVTNVDVAGWRYIFWIQAAFHGATSLGLFLFYWPPKNLEYPKMKFKDYIWACDPIGSGLFICSATLMLLALDWVGGAYTWSDPHVAAPLAVGLALLVAFGVYEWKGRTDGLIAHVFFRRNANFALSTFAFAVEGWIFYSAVNSVVPQIVLNLGFETDAWKISIRQLSYSLLTLVTSIPITWYATAYKDMKSPLLLTFGIFLVVTICYACIKPSWSTPQIVFNVLAGIGQSGPLTLLVACVQFTAPHAFLSTATGMAFSARAIGGAFGSAVLNVIINGRLASNYAPAVSKAAVDAGLPSSSISDLLTALESGILTGVSGATPAVWSAAVDESRWQYAKAYQLAWASVIPFVVLAIVAVAFLRGVKELMTEKVEATVEHVDQNQGKQWESSSVAA</sequence>
<evidence type="ECO:0000256" key="3">
    <source>
        <dbReference type="ARBA" id="ARBA00022989"/>
    </source>
</evidence>
<organism evidence="8 9">
    <name type="scientific">Diaporthe australafricana</name>
    <dbReference type="NCBI Taxonomy" id="127596"/>
    <lineage>
        <taxon>Eukaryota</taxon>
        <taxon>Fungi</taxon>
        <taxon>Dikarya</taxon>
        <taxon>Ascomycota</taxon>
        <taxon>Pezizomycotina</taxon>
        <taxon>Sordariomycetes</taxon>
        <taxon>Sordariomycetidae</taxon>
        <taxon>Diaporthales</taxon>
        <taxon>Diaporthaceae</taxon>
        <taxon>Diaporthe</taxon>
    </lineage>
</organism>
<comment type="caution">
    <text evidence="8">The sequence shown here is derived from an EMBL/GenBank/DDBJ whole genome shotgun (WGS) entry which is preliminary data.</text>
</comment>
<feature type="transmembrane region" description="Helical" evidence="6">
    <location>
        <begin position="418"/>
        <end position="439"/>
    </location>
</feature>
<feature type="transmembrane region" description="Helical" evidence="6">
    <location>
        <begin position="146"/>
        <end position="166"/>
    </location>
</feature>
<keyword evidence="4 6" id="KW-0472">Membrane</keyword>
<dbReference type="InterPro" id="IPR020846">
    <property type="entry name" value="MFS_dom"/>
</dbReference>
<feature type="transmembrane region" description="Helical" evidence="6">
    <location>
        <begin position="55"/>
        <end position="83"/>
    </location>
</feature>
<proteinExistence type="predicted"/>
<keyword evidence="2 6" id="KW-0812">Transmembrane</keyword>
<feature type="transmembrane region" description="Helical" evidence="6">
    <location>
        <begin position="322"/>
        <end position="340"/>
    </location>
</feature>
<evidence type="ECO:0000313" key="8">
    <source>
        <dbReference type="EMBL" id="KAL1877918.1"/>
    </source>
</evidence>
<dbReference type="Pfam" id="PF07690">
    <property type="entry name" value="MFS_1"/>
    <property type="match status" value="1"/>
</dbReference>
<dbReference type="CDD" id="cd06179">
    <property type="entry name" value="MFS_TRI12_like"/>
    <property type="match status" value="1"/>
</dbReference>
<dbReference type="PANTHER" id="PTHR23501">
    <property type="entry name" value="MAJOR FACILITATOR SUPERFAMILY"/>
    <property type="match status" value="1"/>
</dbReference>
<feature type="transmembrane region" description="Helical" evidence="6">
    <location>
        <begin position="284"/>
        <end position="301"/>
    </location>
</feature>
<gene>
    <name evidence="8" type="ORF">Daus18300_002271</name>
</gene>
<name>A0ABR3XQP0_9PEZI</name>
<evidence type="ECO:0000256" key="6">
    <source>
        <dbReference type="SAM" id="Phobius"/>
    </source>
</evidence>
<feature type="transmembrane region" description="Helical" evidence="6">
    <location>
        <begin position="211"/>
        <end position="232"/>
    </location>
</feature>
<evidence type="ECO:0000313" key="9">
    <source>
        <dbReference type="Proteomes" id="UP001583177"/>
    </source>
</evidence>
<dbReference type="PROSITE" id="PS50850">
    <property type="entry name" value="MFS"/>
    <property type="match status" value="1"/>
</dbReference>
<evidence type="ECO:0000256" key="5">
    <source>
        <dbReference type="SAM" id="MobiDB-lite"/>
    </source>
</evidence>
<feature type="region of interest" description="Disordered" evidence="5">
    <location>
        <begin position="1"/>
        <end position="31"/>
    </location>
</feature>
<evidence type="ECO:0000256" key="1">
    <source>
        <dbReference type="ARBA" id="ARBA00004141"/>
    </source>
</evidence>
<protein>
    <recommendedName>
        <fullName evidence="7">Major facilitator superfamily (MFS) profile domain-containing protein</fullName>
    </recommendedName>
</protein>
<accession>A0ABR3XQP0</accession>
<keyword evidence="9" id="KW-1185">Reference proteome</keyword>
<dbReference type="Proteomes" id="UP001583177">
    <property type="component" value="Unassembled WGS sequence"/>
</dbReference>
<feature type="transmembrane region" description="Helical" evidence="6">
    <location>
        <begin position="253"/>
        <end position="272"/>
    </location>
</feature>
<evidence type="ECO:0000256" key="4">
    <source>
        <dbReference type="ARBA" id="ARBA00023136"/>
    </source>
</evidence>
<evidence type="ECO:0000259" key="7">
    <source>
        <dbReference type="PROSITE" id="PS50850"/>
    </source>
</evidence>
<feature type="domain" description="Major facilitator superfamily (MFS) profile" evidence="7">
    <location>
        <begin position="54"/>
        <end position="564"/>
    </location>
</feature>
<comment type="subcellular location">
    <subcellularLocation>
        <location evidence="1">Membrane</location>
        <topology evidence="1">Multi-pass membrane protein</topology>
    </subcellularLocation>
</comment>
<evidence type="ECO:0000256" key="2">
    <source>
        <dbReference type="ARBA" id="ARBA00022692"/>
    </source>
</evidence>
<keyword evidence="3 6" id="KW-1133">Transmembrane helix</keyword>
<feature type="transmembrane region" description="Helical" evidence="6">
    <location>
        <begin position="451"/>
        <end position="474"/>
    </location>
</feature>
<dbReference type="PANTHER" id="PTHR23501:SF195">
    <property type="entry name" value="PEP5"/>
    <property type="match status" value="1"/>
</dbReference>
<reference evidence="8 9" key="1">
    <citation type="journal article" date="2024" name="IMA Fungus">
        <title>IMA Genome - F19 : A genome assembly and annotation guide to empower mycologists, including annotated draft genome sequences of Ceratocystis pirilliformis, Diaporthe australafricana, Fusarium ophioides, Paecilomyces lecythidis, and Sporothrix stenoceras.</title>
        <authorList>
            <person name="Aylward J."/>
            <person name="Wilson A.M."/>
            <person name="Visagie C.M."/>
            <person name="Spraker J."/>
            <person name="Barnes I."/>
            <person name="Buitendag C."/>
            <person name="Ceriani C."/>
            <person name="Del Mar Angel L."/>
            <person name="du Plessis D."/>
            <person name="Fuchs T."/>
            <person name="Gasser K."/>
            <person name="Kramer D."/>
            <person name="Li W."/>
            <person name="Munsamy K."/>
            <person name="Piso A."/>
            <person name="Price J.L."/>
            <person name="Sonnekus B."/>
            <person name="Thomas C."/>
            <person name="van der Nest A."/>
            <person name="van Dijk A."/>
            <person name="van Heerden A."/>
            <person name="van Vuuren N."/>
            <person name="Yilmaz N."/>
            <person name="Duong T.A."/>
            <person name="van der Merwe N.A."/>
            <person name="Wingfield M.J."/>
            <person name="Wingfield B.D."/>
        </authorList>
    </citation>
    <scope>NUCLEOTIDE SEQUENCE [LARGE SCALE GENOMIC DNA]</scope>
    <source>
        <strain evidence="8 9">CMW 18300</strain>
    </source>
</reference>
<feature type="transmembrane region" description="Helical" evidence="6">
    <location>
        <begin position="360"/>
        <end position="380"/>
    </location>
</feature>